<dbReference type="InterPro" id="IPR019271">
    <property type="entry name" value="DUF2284_metal-binding"/>
</dbReference>
<proteinExistence type="predicted"/>
<dbReference type="Proteomes" id="UP001644719">
    <property type="component" value="Unassembled WGS sequence"/>
</dbReference>
<dbReference type="Pfam" id="PF10050">
    <property type="entry name" value="DUF2284"/>
    <property type="match status" value="1"/>
</dbReference>
<accession>A0ABX2H6U2</accession>
<sequence length="178" mass="20105">MNFKDLKQLCLSHGFTNVVPLACDTIELKPEVRQMCASDSCHKYNKCWSCPPGCGTLEECEQRVRKYKLGILVQTVGQLEDSMDGEGMMRTEAMHKASFYSLEKDLRKFYPNMLPMGAGCCTKCKTCTCPDAPCRFPDQAFSSMEAYGMLVMQVCQANHLDYYYGPGKIAYTSCYLLK</sequence>
<keyword evidence="2" id="KW-1185">Reference proteome</keyword>
<dbReference type="EMBL" id="JAAITS010000028">
    <property type="protein sequence ID" value="NSG85892.1"/>
    <property type="molecule type" value="Genomic_DNA"/>
</dbReference>
<reference evidence="1 2" key="1">
    <citation type="journal article" date="2020" name="Cell Host Microbe">
        <title>Functional and Genomic Variation between Human-Derived Isolates of Lachnospiraceae Reveals Inter- and Intra-Species Diversity.</title>
        <authorList>
            <person name="Sorbara M.T."/>
            <person name="Littmann E.R."/>
            <person name="Fontana E."/>
            <person name="Moody T.U."/>
            <person name="Kohout C.E."/>
            <person name="Gjonbalaj M."/>
            <person name="Eaton V."/>
            <person name="Seok R."/>
            <person name="Leiner I.M."/>
            <person name="Pamer E.G."/>
        </authorList>
    </citation>
    <scope>NUCLEOTIDE SEQUENCE [LARGE SCALE GENOMIC DNA]</scope>
    <source>
        <strain evidence="1 2">MSK.17.74</strain>
    </source>
</reference>
<evidence type="ECO:0000313" key="2">
    <source>
        <dbReference type="Proteomes" id="UP001644719"/>
    </source>
</evidence>
<protein>
    <submittedName>
        <fullName evidence="1">DUF2284 domain-containing protein</fullName>
    </submittedName>
</protein>
<dbReference type="RefSeq" id="WP_118577585.1">
    <property type="nucleotide sequence ID" value="NZ_JAAIPV010000005.1"/>
</dbReference>
<name>A0ABX2H6U2_9FIRM</name>
<evidence type="ECO:0000313" key="1">
    <source>
        <dbReference type="EMBL" id="NSG85892.1"/>
    </source>
</evidence>
<organism evidence="1 2">
    <name type="scientific">Blautia faecis</name>
    <dbReference type="NCBI Taxonomy" id="871665"/>
    <lineage>
        <taxon>Bacteria</taxon>
        <taxon>Bacillati</taxon>
        <taxon>Bacillota</taxon>
        <taxon>Clostridia</taxon>
        <taxon>Lachnospirales</taxon>
        <taxon>Lachnospiraceae</taxon>
        <taxon>Blautia</taxon>
    </lineage>
</organism>
<gene>
    <name evidence="1" type="ORF">G5B17_10740</name>
</gene>
<comment type="caution">
    <text evidence="1">The sequence shown here is derived from an EMBL/GenBank/DDBJ whole genome shotgun (WGS) entry which is preliminary data.</text>
</comment>